<name>A0A5Q4Z9B7_9BURK</name>
<gene>
    <name evidence="2" type="ORF">PDMSB3_1677</name>
</gene>
<dbReference type="KEGG" id="pdio:PDMSB3_1677"/>
<protein>
    <submittedName>
        <fullName evidence="2">Uncharacterized protein</fullName>
    </submittedName>
</protein>
<proteinExistence type="predicted"/>
<evidence type="ECO:0000313" key="2">
    <source>
        <dbReference type="EMBL" id="VVD28133.1"/>
    </source>
</evidence>
<evidence type="ECO:0000256" key="1">
    <source>
        <dbReference type="SAM" id="MobiDB-lite"/>
    </source>
</evidence>
<feature type="region of interest" description="Disordered" evidence="1">
    <location>
        <begin position="39"/>
        <end position="73"/>
    </location>
</feature>
<organism evidence="2 3">
    <name type="scientific">Paraburkholderia dioscoreae</name>
    <dbReference type="NCBI Taxonomy" id="2604047"/>
    <lineage>
        <taxon>Bacteria</taxon>
        <taxon>Pseudomonadati</taxon>
        <taxon>Pseudomonadota</taxon>
        <taxon>Betaproteobacteria</taxon>
        <taxon>Burkholderiales</taxon>
        <taxon>Burkholderiaceae</taxon>
        <taxon>Paraburkholderia</taxon>
    </lineage>
</organism>
<sequence>MLSNRLARALAKQLAKDLQAPDQRGVPTRRERAARALRRAADGVLKSRTDRHPAGIPNPCAPWCGGQHEQHPA</sequence>
<keyword evidence="3" id="KW-1185">Reference proteome</keyword>
<reference evidence="2 3" key="1">
    <citation type="submission" date="2019-08" db="EMBL/GenBank/DDBJ databases">
        <authorList>
            <person name="Herpell B J."/>
        </authorList>
    </citation>
    <scope>NUCLEOTIDE SEQUENCE [LARGE SCALE GENOMIC DNA]</scope>
    <source>
        <strain evidence="3">Msb3</strain>
    </source>
</reference>
<dbReference type="EMBL" id="LR699553">
    <property type="protein sequence ID" value="VVD28133.1"/>
    <property type="molecule type" value="Genomic_DNA"/>
</dbReference>
<accession>A0A5Q4Z9B7</accession>
<evidence type="ECO:0000313" key="3">
    <source>
        <dbReference type="Proteomes" id="UP000325811"/>
    </source>
</evidence>
<feature type="compositionally biased region" description="Basic and acidic residues" evidence="1">
    <location>
        <begin position="39"/>
        <end position="53"/>
    </location>
</feature>
<dbReference type="Proteomes" id="UP000325811">
    <property type="component" value="Chromosome I"/>
</dbReference>
<dbReference type="AlphaFoldDB" id="A0A5Q4Z9B7"/>